<sequence>MATDGEINAAPDGSLQQEKETMTSPDTEASPGPKLRDEEHAYNEKGAVEVQHAAASDTDLSYDVRKEDRFGEVVVLSDAKDLVTHVLHVDDDPSLSPWTFRAVAIGTGLSIFSSVLQTIFYFKPQVIYISVVFLTVIAYIIGEGMALIPRIGSVGRFLNPFPFNSKEHAFIVVMASAGATSAVATEILAAQKLYYNEKPSVGAAVFLVISAQLLGYGIAGLMREVLGMLPNAIENERSRRTDMIITSVQPTRMLWPINIPVNSLFETLHRDRTETWKRLRVFLIVFFVMFFYEIIPEWMFPLLQGVSVFCLANQDSLVFTNLFGGSQGNEGLGFLSVSFDWQYIASLGSPLWMPLYTLTNSCVGYLLCICLYMGLYYMNVWRAKDVPFMSQLLFDPSSNSTNYVEYNLTKILHSDNTINDTAVVEAGIPYLTATYISYLITTNMGITAALVHMALWNYDDIKYGWSFLRPSALKKVLNPSWWRFWKGGETQEEHKQRILADPLMDPHYKLMMQNGYKEVPQWWYGIVLVLTFVIGMATLYGIKSTLPWWGYIIANVFAAIFILFFGAQMGLTGFQFNQQPVLQMLAGYLHPGRPLANMYFTTFGYNGVSQGQWLLRDLKLAQLAHLSPRSTFTAQMLGSIIGAVFDYIMMVSIVDNQSDILKSVEGSNVWSGQNVQQYNTLALAWSMAKHVFSVGARYQWVTISYLIGFVVPVPLWLLYRKTKIRFLQSVNLSIILWYMGWLFVGVNSSILSYFALGFLAQFYLRKYKPQWFVRWNYLVSAALDGGTQVIVFILSFAVFGGSGKAHDFPLWAGNNGGIAQNKNIDFCMYNPANGG</sequence>
<evidence type="ECO:0000256" key="7">
    <source>
        <dbReference type="ARBA" id="ARBA00022989"/>
    </source>
</evidence>
<feature type="transmembrane region" description="Helical" evidence="10">
    <location>
        <begin position="169"/>
        <end position="189"/>
    </location>
</feature>
<feature type="transmembrane region" description="Helical" evidence="10">
    <location>
        <begin position="548"/>
        <end position="567"/>
    </location>
</feature>
<evidence type="ECO:0000256" key="3">
    <source>
        <dbReference type="ARBA" id="ARBA00022448"/>
    </source>
</evidence>
<feature type="transmembrane region" description="Helical" evidence="10">
    <location>
        <begin position="279"/>
        <end position="295"/>
    </location>
</feature>
<keyword evidence="12" id="KW-1185">Reference proteome</keyword>
<keyword evidence="6" id="KW-0653">Protein transport</keyword>
<evidence type="ECO:0000313" key="11">
    <source>
        <dbReference type="EMBL" id="KAK8178020.1"/>
    </source>
</evidence>
<name>A0ABR1Y9I7_9PEZI</name>
<comment type="caution">
    <text evidence="11">The sequence shown here is derived from an EMBL/GenBank/DDBJ whole genome shotgun (WGS) entry which is preliminary data.</text>
</comment>
<evidence type="ECO:0000256" key="5">
    <source>
        <dbReference type="ARBA" id="ARBA00022856"/>
    </source>
</evidence>
<feature type="transmembrane region" description="Helical" evidence="10">
    <location>
        <begin position="126"/>
        <end position="148"/>
    </location>
</feature>
<feature type="transmembrane region" description="Helical" evidence="10">
    <location>
        <begin position="636"/>
        <end position="654"/>
    </location>
</feature>
<dbReference type="EMBL" id="JBBWUH010000001">
    <property type="protein sequence ID" value="KAK8178020.1"/>
    <property type="molecule type" value="Genomic_DNA"/>
</dbReference>
<keyword evidence="5" id="KW-0571">Peptide transport</keyword>
<keyword evidence="4 10" id="KW-0812">Transmembrane</keyword>
<proteinExistence type="inferred from homology"/>
<evidence type="ECO:0000256" key="2">
    <source>
        <dbReference type="ARBA" id="ARBA00008807"/>
    </source>
</evidence>
<evidence type="ECO:0000256" key="8">
    <source>
        <dbReference type="ARBA" id="ARBA00023136"/>
    </source>
</evidence>
<feature type="transmembrane region" description="Helical" evidence="10">
    <location>
        <begin position="355"/>
        <end position="378"/>
    </location>
</feature>
<feature type="region of interest" description="Disordered" evidence="9">
    <location>
        <begin position="1"/>
        <end position="43"/>
    </location>
</feature>
<protein>
    <submittedName>
        <fullName evidence="11">OPT oligopeptide transporter protein-domain-containing protein</fullName>
    </submittedName>
</protein>
<dbReference type="InterPro" id="IPR004648">
    <property type="entry name" value="Oligpept_transpt"/>
</dbReference>
<organism evidence="11 12">
    <name type="scientific">Phyllosticta citrichinensis</name>
    <dbReference type="NCBI Taxonomy" id="1130410"/>
    <lineage>
        <taxon>Eukaryota</taxon>
        <taxon>Fungi</taxon>
        <taxon>Dikarya</taxon>
        <taxon>Ascomycota</taxon>
        <taxon>Pezizomycotina</taxon>
        <taxon>Dothideomycetes</taxon>
        <taxon>Dothideomycetes incertae sedis</taxon>
        <taxon>Botryosphaeriales</taxon>
        <taxon>Phyllostictaceae</taxon>
        <taxon>Phyllosticta</taxon>
    </lineage>
</organism>
<dbReference type="NCBIfam" id="TIGR00728">
    <property type="entry name" value="OPT_sfam"/>
    <property type="match status" value="1"/>
</dbReference>
<feature type="transmembrane region" description="Helical" evidence="10">
    <location>
        <begin position="102"/>
        <end position="120"/>
    </location>
</feature>
<dbReference type="InterPro" id="IPR004813">
    <property type="entry name" value="OPT"/>
</dbReference>
<evidence type="ECO:0000256" key="10">
    <source>
        <dbReference type="SAM" id="Phobius"/>
    </source>
</evidence>
<keyword evidence="3" id="KW-0813">Transport</keyword>
<evidence type="ECO:0000256" key="6">
    <source>
        <dbReference type="ARBA" id="ARBA00022927"/>
    </source>
</evidence>
<comment type="subcellular location">
    <subcellularLocation>
        <location evidence="1">Membrane</location>
        <topology evidence="1">Multi-pass membrane protein</topology>
    </subcellularLocation>
</comment>
<accession>A0ABR1Y9I7</accession>
<feature type="compositionally biased region" description="Basic and acidic residues" evidence="9">
    <location>
        <begin position="34"/>
        <end position="43"/>
    </location>
</feature>
<reference evidence="11 12" key="1">
    <citation type="journal article" date="2022" name="G3 (Bethesda)">
        <title>Enemy or ally: a genomic approach to elucidate the lifestyle of Phyllosticta citrichinaensis.</title>
        <authorList>
            <person name="Buijs V.A."/>
            <person name="Groenewald J.Z."/>
            <person name="Haridas S."/>
            <person name="LaButti K.M."/>
            <person name="Lipzen A."/>
            <person name="Martin F.M."/>
            <person name="Barry K."/>
            <person name="Grigoriev I.V."/>
            <person name="Crous P.W."/>
            <person name="Seidl M.F."/>
        </authorList>
    </citation>
    <scope>NUCLEOTIDE SEQUENCE [LARGE SCALE GENOMIC DNA]</scope>
    <source>
        <strain evidence="11 12">CBS 129764</strain>
    </source>
</reference>
<feature type="transmembrane region" description="Helical" evidence="10">
    <location>
        <begin position="522"/>
        <end position="542"/>
    </location>
</feature>
<dbReference type="Proteomes" id="UP001456524">
    <property type="component" value="Unassembled WGS sequence"/>
</dbReference>
<feature type="transmembrane region" description="Helical" evidence="10">
    <location>
        <begin position="698"/>
        <end position="719"/>
    </location>
</feature>
<feature type="transmembrane region" description="Helical" evidence="10">
    <location>
        <begin position="775"/>
        <end position="799"/>
    </location>
</feature>
<evidence type="ECO:0000256" key="4">
    <source>
        <dbReference type="ARBA" id="ARBA00022692"/>
    </source>
</evidence>
<gene>
    <name evidence="11" type="ORF">IWX90DRAFT_411408</name>
</gene>
<dbReference type="PANTHER" id="PTHR22601">
    <property type="entry name" value="ISP4 LIKE PROTEIN"/>
    <property type="match status" value="1"/>
</dbReference>
<evidence type="ECO:0000313" key="12">
    <source>
        <dbReference type="Proteomes" id="UP001456524"/>
    </source>
</evidence>
<feature type="transmembrane region" description="Helical" evidence="10">
    <location>
        <begin position="201"/>
        <end position="221"/>
    </location>
</feature>
<evidence type="ECO:0000256" key="1">
    <source>
        <dbReference type="ARBA" id="ARBA00004141"/>
    </source>
</evidence>
<feature type="transmembrane region" description="Helical" evidence="10">
    <location>
        <begin position="740"/>
        <end position="763"/>
    </location>
</feature>
<evidence type="ECO:0000256" key="9">
    <source>
        <dbReference type="SAM" id="MobiDB-lite"/>
    </source>
</evidence>
<keyword evidence="8 10" id="KW-0472">Membrane</keyword>
<comment type="similarity">
    <text evidence="2">Belongs to the oligopeptide OPT transporter family.</text>
</comment>
<keyword evidence="7 10" id="KW-1133">Transmembrane helix</keyword>
<dbReference type="Pfam" id="PF03169">
    <property type="entry name" value="OPT"/>
    <property type="match status" value="2"/>
</dbReference>